<comment type="caution">
    <text evidence="2">The sequence shown here is derived from an EMBL/GenBank/DDBJ whole genome shotgun (WGS) entry which is preliminary data.</text>
</comment>
<dbReference type="AlphaFoldDB" id="A0AAN8MYW5"/>
<accession>A0AAN8MYW5</accession>
<proteinExistence type="predicted"/>
<dbReference type="Proteomes" id="UP001313282">
    <property type="component" value="Unassembled WGS sequence"/>
</dbReference>
<keyword evidence="1" id="KW-1133">Transmembrane helix</keyword>
<sequence>MLDPCHNSEIVKKATIKSLSSNCALTDPRNVITPFFNDESESIEGGKPIQYAFFYESSPTFRELGSPLCSRTPSPTEEKDSESFVEDCIFDLLELIDDHIIEFQADCAMLRRPYGDLPGSTTKPNPRPDDQNLVPKSAAQRAGSILASRLEAEILELRDRLEYLTPQATRKECHSVSRESVFRAEGANMASESTDTPVISTGFSRFEPEEIRMADFCEVFIGFVGFVYIVASMLYCLVKLFVFLFVLISPFHKFSSSLI</sequence>
<keyword evidence="1" id="KW-0812">Transmembrane</keyword>
<evidence type="ECO:0000256" key="1">
    <source>
        <dbReference type="SAM" id="Phobius"/>
    </source>
</evidence>
<evidence type="ECO:0000313" key="3">
    <source>
        <dbReference type="Proteomes" id="UP001313282"/>
    </source>
</evidence>
<keyword evidence="1" id="KW-0472">Membrane</keyword>
<evidence type="ECO:0000313" key="2">
    <source>
        <dbReference type="EMBL" id="KAK6344777.1"/>
    </source>
</evidence>
<name>A0AAN8MYW5_9PEZI</name>
<keyword evidence="3" id="KW-1185">Reference proteome</keyword>
<organism evidence="2 3">
    <name type="scientific">Orbilia javanica</name>
    <dbReference type="NCBI Taxonomy" id="47235"/>
    <lineage>
        <taxon>Eukaryota</taxon>
        <taxon>Fungi</taxon>
        <taxon>Dikarya</taxon>
        <taxon>Ascomycota</taxon>
        <taxon>Pezizomycotina</taxon>
        <taxon>Orbiliomycetes</taxon>
        <taxon>Orbiliales</taxon>
        <taxon>Orbiliaceae</taxon>
        <taxon>Orbilia</taxon>
    </lineage>
</organism>
<protein>
    <submittedName>
        <fullName evidence="2">Uncharacterized protein</fullName>
    </submittedName>
</protein>
<reference evidence="2 3" key="1">
    <citation type="submission" date="2019-10" db="EMBL/GenBank/DDBJ databases">
        <authorList>
            <person name="Palmer J.M."/>
        </authorList>
    </citation>
    <scope>NUCLEOTIDE SEQUENCE [LARGE SCALE GENOMIC DNA]</scope>
    <source>
        <strain evidence="2 3">TWF718</strain>
    </source>
</reference>
<feature type="transmembrane region" description="Helical" evidence="1">
    <location>
        <begin position="219"/>
        <end position="248"/>
    </location>
</feature>
<dbReference type="EMBL" id="JAVHNR010000004">
    <property type="protein sequence ID" value="KAK6344777.1"/>
    <property type="molecule type" value="Genomic_DNA"/>
</dbReference>
<gene>
    <name evidence="2" type="ORF">TWF718_006734</name>
</gene>